<feature type="signal peptide" evidence="1">
    <location>
        <begin position="1"/>
        <end position="25"/>
    </location>
</feature>
<evidence type="ECO:0000256" key="1">
    <source>
        <dbReference type="SAM" id="SignalP"/>
    </source>
</evidence>
<evidence type="ECO:0000313" key="2">
    <source>
        <dbReference type="EMBL" id="OJZ79971.1"/>
    </source>
</evidence>
<gene>
    <name evidence="2" type="ORF">ASPFODRAFT_54201</name>
</gene>
<dbReference type="InterPro" id="IPR036047">
    <property type="entry name" value="F-box-like_dom_sf"/>
</dbReference>
<proteinExistence type="predicted"/>
<keyword evidence="1" id="KW-0732">Signal</keyword>
<accession>A0A1M3SZR3</accession>
<sequence length="454" mass="52348">MASFPLLPTDLLLMVFELLHDLDDAARLAWTCKALHTVYNRYKATILWSIIRKSDYHKYDPSLCLLHDKMYGAEGNSACRLPTEQLQKIDAWMLGDYSKVDLDDQPQATSKQVTDRHLESILSWWQQTSWLRLIYLENFENYLSVLSFVDPDSMTPEQQKSYAVALCLDRIYGVTGELNRQGLGRPVPVVAKGEFYRAVMARFLDTKMLQFATLCRSSKSSDELFTNVLSMWSDNPTRTLEESVQVLEAFDFVSNFMLLHILQGPDTFLNWVASSDRSDALILDRGNTLLWNWMSFLSRLQPYFSPFDILAAFKMDTLDHKSLQYFISLLEFDLDGPDPPGMNNIENEVSCKLEKNYNVAGDVWKRYRYHGWRNGARGVSFNEDFSGGSIASEVTGFKGHGRNWWELMKPARDIVPHFFKASVPSHYLMRDSTHAEDIDDIHFIITEDDLSQLK</sequence>
<reference evidence="3" key="1">
    <citation type="journal article" date="2017" name="Genome Biol.">
        <title>Comparative genomics reveals high biological diversity and specific adaptations in the industrially and medically important fungal genus Aspergillus.</title>
        <authorList>
            <person name="de Vries R.P."/>
            <person name="Riley R."/>
            <person name="Wiebenga A."/>
            <person name="Aguilar-Osorio G."/>
            <person name="Amillis S."/>
            <person name="Uchima C.A."/>
            <person name="Anderluh G."/>
            <person name="Asadollahi M."/>
            <person name="Askin M."/>
            <person name="Barry K."/>
            <person name="Battaglia E."/>
            <person name="Bayram O."/>
            <person name="Benocci T."/>
            <person name="Braus-Stromeyer S.A."/>
            <person name="Caldana C."/>
            <person name="Canovas D."/>
            <person name="Cerqueira G.C."/>
            <person name="Chen F."/>
            <person name="Chen W."/>
            <person name="Choi C."/>
            <person name="Clum A."/>
            <person name="Dos Santos R.A."/>
            <person name="Damasio A.R."/>
            <person name="Diallinas G."/>
            <person name="Emri T."/>
            <person name="Fekete E."/>
            <person name="Flipphi M."/>
            <person name="Freyberg S."/>
            <person name="Gallo A."/>
            <person name="Gournas C."/>
            <person name="Habgood R."/>
            <person name="Hainaut M."/>
            <person name="Harispe M.L."/>
            <person name="Henrissat B."/>
            <person name="Hilden K.S."/>
            <person name="Hope R."/>
            <person name="Hossain A."/>
            <person name="Karabika E."/>
            <person name="Karaffa L."/>
            <person name="Karanyi Z."/>
            <person name="Krasevec N."/>
            <person name="Kuo A."/>
            <person name="Kusch H."/>
            <person name="LaButti K."/>
            <person name="Lagendijk E.L."/>
            <person name="Lapidus A."/>
            <person name="Levasseur A."/>
            <person name="Lindquist E."/>
            <person name="Lipzen A."/>
            <person name="Logrieco A.F."/>
            <person name="MacCabe A."/>
            <person name="Maekelae M.R."/>
            <person name="Malavazi I."/>
            <person name="Melin P."/>
            <person name="Meyer V."/>
            <person name="Mielnichuk N."/>
            <person name="Miskei M."/>
            <person name="Molnar A.P."/>
            <person name="Mule G."/>
            <person name="Ngan C.Y."/>
            <person name="Orejas M."/>
            <person name="Orosz E."/>
            <person name="Ouedraogo J.P."/>
            <person name="Overkamp K.M."/>
            <person name="Park H.-S."/>
            <person name="Perrone G."/>
            <person name="Piumi F."/>
            <person name="Punt P.J."/>
            <person name="Ram A.F."/>
            <person name="Ramon A."/>
            <person name="Rauscher S."/>
            <person name="Record E."/>
            <person name="Riano-Pachon D.M."/>
            <person name="Robert V."/>
            <person name="Roehrig J."/>
            <person name="Ruller R."/>
            <person name="Salamov A."/>
            <person name="Salih N.S."/>
            <person name="Samson R.A."/>
            <person name="Sandor E."/>
            <person name="Sanguinetti M."/>
            <person name="Schuetze T."/>
            <person name="Sepcic K."/>
            <person name="Shelest E."/>
            <person name="Sherlock G."/>
            <person name="Sophianopoulou V."/>
            <person name="Squina F.M."/>
            <person name="Sun H."/>
            <person name="Susca A."/>
            <person name="Todd R.B."/>
            <person name="Tsang A."/>
            <person name="Unkles S.E."/>
            <person name="van de Wiele N."/>
            <person name="van Rossen-Uffink D."/>
            <person name="Oliveira J.V."/>
            <person name="Vesth T.C."/>
            <person name="Visser J."/>
            <person name="Yu J.-H."/>
            <person name="Zhou M."/>
            <person name="Andersen M.R."/>
            <person name="Archer D.B."/>
            <person name="Baker S.E."/>
            <person name="Benoit I."/>
            <person name="Brakhage A.A."/>
            <person name="Braus G.H."/>
            <person name="Fischer R."/>
            <person name="Frisvad J.C."/>
            <person name="Goldman G.H."/>
            <person name="Houbraken J."/>
            <person name="Oakley B."/>
            <person name="Pocsi I."/>
            <person name="Scazzocchio C."/>
            <person name="Seiboth B."/>
            <person name="vanKuyk P.A."/>
            <person name="Wortman J."/>
            <person name="Dyer P.S."/>
            <person name="Grigoriev I.V."/>
        </authorList>
    </citation>
    <scope>NUCLEOTIDE SEQUENCE [LARGE SCALE GENOMIC DNA]</scope>
    <source>
        <strain evidence="3">CBS 106.47</strain>
    </source>
</reference>
<dbReference type="OrthoDB" id="5384804at2759"/>
<name>A0A1M3SZR3_ASPLC</name>
<dbReference type="Proteomes" id="UP000184063">
    <property type="component" value="Unassembled WGS sequence"/>
</dbReference>
<evidence type="ECO:0000313" key="3">
    <source>
        <dbReference type="Proteomes" id="UP000184063"/>
    </source>
</evidence>
<evidence type="ECO:0008006" key="4">
    <source>
        <dbReference type="Google" id="ProtNLM"/>
    </source>
</evidence>
<dbReference type="EMBL" id="KV878264">
    <property type="protein sequence ID" value="OJZ79971.1"/>
    <property type="molecule type" value="Genomic_DNA"/>
</dbReference>
<organism evidence="2 3">
    <name type="scientific">Aspergillus luchuensis (strain CBS 106.47)</name>
    <dbReference type="NCBI Taxonomy" id="1137211"/>
    <lineage>
        <taxon>Eukaryota</taxon>
        <taxon>Fungi</taxon>
        <taxon>Dikarya</taxon>
        <taxon>Ascomycota</taxon>
        <taxon>Pezizomycotina</taxon>
        <taxon>Eurotiomycetes</taxon>
        <taxon>Eurotiomycetidae</taxon>
        <taxon>Eurotiales</taxon>
        <taxon>Aspergillaceae</taxon>
        <taxon>Aspergillus</taxon>
        <taxon>Aspergillus subgen. Circumdati</taxon>
    </lineage>
</organism>
<feature type="chain" id="PRO_5012002153" description="F-box domain-containing protein" evidence="1">
    <location>
        <begin position="26"/>
        <end position="454"/>
    </location>
</feature>
<dbReference type="AlphaFoldDB" id="A0A1M3SZR3"/>
<dbReference type="VEuPathDB" id="FungiDB:ASPFODRAFT_54201"/>
<dbReference type="SUPFAM" id="SSF81383">
    <property type="entry name" value="F-box domain"/>
    <property type="match status" value="1"/>
</dbReference>
<protein>
    <recommendedName>
        <fullName evidence="4">F-box domain-containing protein</fullName>
    </recommendedName>
</protein>